<evidence type="ECO:0000313" key="2">
    <source>
        <dbReference type="EMBL" id="KAF9579985.1"/>
    </source>
</evidence>
<keyword evidence="3" id="KW-1185">Reference proteome</keyword>
<protein>
    <submittedName>
        <fullName evidence="2">Uncharacterized protein</fullName>
    </submittedName>
</protein>
<feature type="region of interest" description="Disordered" evidence="1">
    <location>
        <begin position="746"/>
        <end position="808"/>
    </location>
</feature>
<feature type="compositionally biased region" description="Polar residues" evidence="1">
    <location>
        <begin position="746"/>
        <end position="758"/>
    </location>
</feature>
<feature type="region of interest" description="Disordered" evidence="1">
    <location>
        <begin position="1"/>
        <end position="49"/>
    </location>
</feature>
<gene>
    <name evidence="2" type="ORF">BGW38_003540</name>
</gene>
<proteinExistence type="predicted"/>
<feature type="compositionally biased region" description="Basic and acidic residues" evidence="1">
    <location>
        <begin position="421"/>
        <end position="431"/>
    </location>
</feature>
<dbReference type="AlphaFoldDB" id="A0A9P6KCS6"/>
<evidence type="ECO:0000256" key="1">
    <source>
        <dbReference type="SAM" id="MobiDB-lite"/>
    </source>
</evidence>
<name>A0A9P6KCS6_9FUNG</name>
<feature type="region of interest" description="Disordered" evidence="1">
    <location>
        <begin position="82"/>
        <end position="114"/>
    </location>
</feature>
<reference evidence="2" key="1">
    <citation type="journal article" date="2020" name="Fungal Divers.">
        <title>Resolving the Mortierellaceae phylogeny through synthesis of multi-gene phylogenetics and phylogenomics.</title>
        <authorList>
            <person name="Vandepol N."/>
            <person name="Liber J."/>
            <person name="Desiro A."/>
            <person name="Na H."/>
            <person name="Kennedy M."/>
            <person name="Barry K."/>
            <person name="Grigoriev I.V."/>
            <person name="Miller A.N."/>
            <person name="O'Donnell K."/>
            <person name="Stajich J.E."/>
            <person name="Bonito G."/>
        </authorList>
    </citation>
    <scope>NUCLEOTIDE SEQUENCE</scope>
    <source>
        <strain evidence="2">KOD1015</strain>
    </source>
</reference>
<feature type="compositionally biased region" description="Polar residues" evidence="1">
    <location>
        <begin position="27"/>
        <end position="42"/>
    </location>
</feature>
<dbReference type="Proteomes" id="UP000780801">
    <property type="component" value="Unassembled WGS sequence"/>
</dbReference>
<feature type="region of interest" description="Disordered" evidence="1">
    <location>
        <begin position="495"/>
        <end position="535"/>
    </location>
</feature>
<feature type="compositionally biased region" description="Basic and acidic residues" evidence="1">
    <location>
        <begin position="609"/>
        <end position="625"/>
    </location>
</feature>
<evidence type="ECO:0000313" key="3">
    <source>
        <dbReference type="Proteomes" id="UP000780801"/>
    </source>
</evidence>
<feature type="region of interest" description="Disordered" evidence="1">
    <location>
        <begin position="600"/>
        <end position="625"/>
    </location>
</feature>
<dbReference type="EMBL" id="JAABOA010002354">
    <property type="protein sequence ID" value="KAF9579985.1"/>
    <property type="molecule type" value="Genomic_DNA"/>
</dbReference>
<organism evidence="2 3">
    <name type="scientific">Lunasporangiospora selenospora</name>
    <dbReference type="NCBI Taxonomy" id="979761"/>
    <lineage>
        <taxon>Eukaryota</taxon>
        <taxon>Fungi</taxon>
        <taxon>Fungi incertae sedis</taxon>
        <taxon>Mucoromycota</taxon>
        <taxon>Mortierellomycotina</taxon>
        <taxon>Mortierellomycetes</taxon>
        <taxon>Mortierellales</taxon>
        <taxon>Mortierellaceae</taxon>
        <taxon>Lunasporangiospora</taxon>
    </lineage>
</organism>
<dbReference type="OrthoDB" id="2407287at2759"/>
<sequence>MSLQDHYKQRSKVSTPEDEVPKGGSAVTPSEPSQESKQQLPGTESLDAPSKQLLERVCPENSLPPLFWGYIWLYIPNSGTSPFSSNTTSPHEGVLEEPKLPRLPSQGLSRSTSRAGNISIKKATGRYIKCFSVISSEGQLHWVEAANNDEVDRRSESCKGSGSRTSYSLLLDSSAPCKNSASSTARNSQCFPDKSTPSDDYQSVTHNGSDNWPQSEKSIQASMAHKLRLYFFCIKISTSSLPDVRLEKTEVQEEEKSVRPRVDKRSEIKARNRISAPIATRPMTLLQLSSSGSSTPAKTRTLSGTFPSGFLNQPVWPSMSPFNERQPPTSSSTISQERLSQALAKVQMKSNSPRASFIKAATLFAENRIRSAPPGSIIPQRPTPPLRPLPLTRTASISSQRSLNLASKGIQSIASSPSIEPRSRNSLDMRRTGTNSPGPDMFITTINLPSPVPVPRSLASPPLGQRSLPSPTSPTTSNVLNLAEGLRNALMSRQLSLSSSDSNSSIATDDSQSSKNPSTSSVSSPGESDSGWNARKPKMSLSETMAAKRATLTEANAASAAAAILASREQSRYQLVHGRARGTSGAEDYFSYRGGVQHKRSAPLATTMESEHEGPVEGKRGKDEEKYAGAKKTIENIMKMCPFLEKIEGVDGQGRGYVTLKGYTETEEAWKTLQVALEQFIDGPIKDQRFALPPEDTLIPSYHAPRIPEVRLSEKAQNFLLVRDKLTAAAAAASAAAMLRMGTEGQPMTGSTMATNSIPTGSKSPGKSGSTKNAFGRFSRQLGGRDWGGGGHGYSLRQKAQQQQLQRRSMPITKQSLEYLNQNDVTNLFCFGEESNHSQSQNASRIGKQTAA</sequence>
<comment type="caution">
    <text evidence="2">The sequence shown here is derived from an EMBL/GenBank/DDBJ whole genome shotgun (WGS) entry which is preliminary data.</text>
</comment>
<feature type="region of interest" description="Disordered" evidence="1">
    <location>
        <begin position="372"/>
        <end position="478"/>
    </location>
</feature>
<feature type="compositionally biased region" description="Polar residues" evidence="1">
    <location>
        <begin position="395"/>
        <end position="418"/>
    </location>
</feature>
<accession>A0A9P6KCS6</accession>
<feature type="compositionally biased region" description="Low complexity" evidence="1">
    <location>
        <begin position="495"/>
        <end position="530"/>
    </location>
</feature>
<feature type="region of interest" description="Disordered" evidence="1">
    <location>
        <begin position="178"/>
        <end position="216"/>
    </location>
</feature>
<feature type="compositionally biased region" description="Low complexity" evidence="1">
    <location>
        <begin position="759"/>
        <end position="772"/>
    </location>
</feature>
<feature type="compositionally biased region" description="Polar residues" evidence="1">
    <location>
        <begin position="178"/>
        <end position="190"/>
    </location>
</feature>
<feature type="compositionally biased region" description="Polar residues" evidence="1">
    <location>
        <begin position="198"/>
        <end position="216"/>
    </location>
</feature>
<feature type="compositionally biased region" description="Low complexity" evidence="1">
    <location>
        <begin position="796"/>
        <end position="808"/>
    </location>
</feature>